<dbReference type="CDD" id="cd04179">
    <property type="entry name" value="DPM_DPG-synthase_like"/>
    <property type="match status" value="1"/>
</dbReference>
<reference evidence="2" key="1">
    <citation type="journal article" date="2015" name="Nature">
        <title>Complex archaea that bridge the gap between prokaryotes and eukaryotes.</title>
        <authorList>
            <person name="Spang A."/>
            <person name="Saw J.H."/>
            <person name="Jorgensen S.L."/>
            <person name="Zaremba-Niedzwiedzka K."/>
            <person name="Martijn J."/>
            <person name="Lind A.E."/>
            <person name="van Eijk R."/>
            <person name="Schleper C."/>
            <person name="Guy L."/>
            <person name="Ettema T.J."/>
        </authorList>
    </citation>
    <scope>NUCLEOTIDE SEQUENCE</scope>
</reference>
<evidence type="ECO:0000313" key="2">
    <source>
        <dbReference type="EMBL" id="KKN20785.1"/>
    </source>
</evidence>
<name>A0A0F9NMT7_9ZZZZ</name>
<organism evidence="2">
    <name type="scientific">marine sediment metagenome</name>
    <dbReference type="NCBI Taxonomy" id="412755"/>
    <lineage>
        <taxon>unclassified sequences</taxon>
        <taxon>metagenomes</taxon>
        <taxon>ecological metagenomes</taxon>
    </lineage>
</organism>
<accession>A0A0F9NMT7</accession>
<dbReference type="AlphaFoldDB" id="A0A0F9NMT7"/>
<dbReference type="PANTHER" id="PTHR10859:SF91">
    <property type="entry name" value="DOLICHYL-PHOSPHATE BETA-GLUCOSYLTRANSFERASE"/>
    <property type="match status" value="1"/>
</dbReference>
<comment type="caution">
    <text evidence="2">The sequence shown here is derived from an EMBL/GenBank/DDBJ whole genome shotgun (WGS) entry which is preliminary data.</text>
</comment>
<dbReference type="InterPro" id="IPR001173">
    <property type="entry name" value="Glyco_trans_2-like"/>
</dbReference>
<dbReference type="PANTHER" id="PTHR10859">
    <property type="entry name" value="GLYCOSYL TRANSFERASE"/>
    <property type="match status" value="1"/>
</dbReference>
<gene>
    <name evidence="2" type="ORF">LCGC14_0931950</name>
</gene>
<dbReference type="Gene3D" id="3.90.550.10">
    <property type="entry name" value="Spore Coat Polysaccharide Biosynthesis Protein SpsA, Chain A"/>
    <property type="match status" value="1"/>
</dbReference>
<dbReference type="EMBL" id="LAZR01003208">
    <property type="protein sequence ID" value="KKN20785.1"/>
    <property type="molecule type" value="Genomic_DNA"/>
</dbReference>
<feature type="domain" description="Glycosyltransferase 2-like" evidence="1">
    <location>
        <begin position="8"/>
        <end position="172"/>
    </location>
</feature>
<evidence type="ECO:0000259" key="1">
    <source>
        <dbReference type="Pfam" id="PF00535"/>
    </source>
</evidence>
<proteinExistence type="predicted"/>
<protein>
    <recommendedName>
        <fullName evidence="1">Glycosyltransferase 2-like domain-containing protein</fullName>
    </recommendedName>
</protein>
<dbReference type="Pfam" id="PF00535">
    <property type="entry name" value="Glycos_transf_2"/>
    <property type="match status" value="1"/>
</dbReference>
<dbReference type="GO" id="GO:0006487">
    <property type="term" value="P:protein N-linked glycosylation"/>
    <property type="evidence" value="ECO:0007669"/>
    <property type="project" value="TreeGrafter"/>
</dbReference>
<dbReference type="InterPro" id="IPR029044">
    <property type="entry name" value="Nucleotide-diphossugar_trans"/>
</dbReference>
<dbReference type="SUPFAM" id="SSF53448">
    <property type="entry name" value="Nucleotide-diphospho-sugar transferases"/>
    <property type="match status" value="1"/>
</dbReference>
<sequence length="238" mass="27801">MPKIQNISVVIPVYNEENNLYISINVIYKYLTELVGTNFEILIIENGSTDNTADIAKELEVEYPNVKSFNLRTPSWGEACRYGISQSKYNMVTFYPADLAFSLDFIGKAFRLLDKYPIILGIRYNEKSKVDRPLIRILISKIHTILVNMLFSSNYNDVNCIKAFRTDIGKKLFKYTKAKGPFIEVELIYLIEKTRIKFYEIPINHIEKEIARHPLYIVRSIFKNFISLLTFKLKNKNM</sequence>